<evidence type="ECO:0000313" key="5">
    <source>
        <dbReference type="Proteomes" id="UP001605036"/>
    </source>
</evidence>
<dbReference type="AlphaFoldDB" id="A0ABD1ZGE5"/>
<feature type="compositionally biased region" description="Basic and acidic residues" evidence="2">
    <location>
        <begin position="302"/>
        <end position="318"/>
    </location>
</feature>
<feature type="compositionally biased region" description="Polar residues" evidence="2">
    <location>
        <begin position="323"/>
        <end position="334"/>
    </location>
</feature>
<dbReference type="InterPro" id="IPR013088">
    <property type="entry name" value="Znf_NHR/GATA"/>
</dbReference>
<evidence type="ECO:0000259" key="3">
    <source>
        <dbReference type="SMART" id="SM00401"/>
    </source>
</evidence>
<dbReference type="InterPro" id="IPR000679">
    <property type="entry name" value="Znf_GATA"/>
</dbReference>
<dbReference type="EMBL" id="JBHFFA010000001">
    <property type="protein sequence ID" value="KAL2650060.1"/>
    <property type="molecule type" value="Genomic_DNA"/>
</dbReference>
<evidence type="ECO:0000313" key="4">
    <source>
        <dbReference type="EMBL" id="KAL2650060.1"/>
    </source>
</evidence>
<dbReference type="Gene3D" id="3.30.50.10">
    <property type="entry name" value="Erythroid Transcription Factor GATA-1, subunit A"/>
    <property type="match status" value="1"/>
</dbReference>
<reference evidence="4 5" key="1">
    <citation type="submission" date="2024-09" db="EMBL/GenBank/DDBJ databases">
        <title>Chromosome-scale assembly of Riccia fluitans.</title>
        <authorList>
            <person name="Paukszto L."/>
            <person name="Sawicki J."/>
            <person name="Karawczyk K."/>
            <person name="Piernik-Szablinska J."/>
            <person name="Szczecinska M."/>
            <person name="Mazdziarz M."/>
        </authorList>
    </citation>
    <scope>NUCLEOTIDE SEQUENCE [LARGE SCALE GENOMIC DNA]</scope>
    <source>
        <strain evidence="4">Rf_01</strain>
        <tissue evidence="4">Aerial parts of the thallus</tissue>
    </source>
</reference>
<keyword evidence="1" id="KW-0175">Coiled coil</keyword>
<organism evidence="4 5">
    <name type="scientific">Riccia fluitans</name>
    <dbReference type="NCBI Taxonomy" id="41844"/>
    <lineage>
        <taxon>Eukaryota</taxon>
        <taxon>Viridiplantae</taxon>
        <taxon>Streptophyta</taxon>
        <taxon>Embryophyta</taxon>
        <taxon>Marchantiophyta</taxon>
        <taxon>Marchantiopsida</taxon>
        <taxon>Marchantiidae</taxon>
        <taxon>Marchantiales</taxon>
        <taxon>Ricciaceae</taxon>
        <taxon>Riccia</taxon>
    </lineage>
</organism>
<protein>
    <recommendedName>
        <fullName evidence="3">GATA-type domain-containing protein</fullName>
    </recommendedName>
</protein>
<sequence>MERAERRQRRLDIKMFQQNWGGIRDGKKRARSPDRETVDQRVSKCVGCGSDEKELTRAGPGGPWSLCNSCGLEWADKRTKRIARNLQDTTSECDSVEITKAAERGLTMYVAELETRLLDSKEEGFKMKEALEQREGELRASNDELRASKDEVQMLKNDLQKLKDDLKQSEANRTAAEVKNCELETKIHLETETKGHLAYFAEKEMTKLKAKIKLLDGKWEAELQSREVKWKTDISALEEEIRRFKDERRCVEEKYRQVSVKFQLLEHKYSGFGTRCVDFGADMKQMKQDADAILLTLNKDPKDSRSWRSSDVVTDRQRPTPPQYQGSKRASNVVRTDHEEVIADGSDCEVEVDIDTEPDQFERDGGVHAAQGGLGDAGARDGPSVDNLGNGILGKGSEEVQGLGKSRGSNICEKLLVIPLIKHEIARRYVDQDFIDWVNNMLRRPTPEELTYHITNYLENQKHYYWSGVYNYEIINEYQAACASTARRIPRIQDVVTVFSALPNFVEDFASDTIAGGSLPVCVDDSENPVGVSTWHIFSLEWILPFFL</sequence>
<feature type="coiled-coil region" evidence="1">
    <location>
        <begin position="227"/>
        <end position="254"/>
    </location>
</feature>
<name>A0ABD1ZGE5_9MARC</name>
<gene>
    <name evidence="4" type="ORF">R1flu_018188</name>
</gene>
<dbReference type="Proteomes" id="UP001605036">
    <property type="component" value="Unassembled WGS sequence"/>
</dbReference>
<evidence type="ECO:0000256" key="2">
    <source>
        <dbReference type="SAM" id="MobiDB-lite"/>
    </source>
</evidence>
<dbReference type="SMART" id="SM00401">
    <property type="entry name" value="ZnF_GATA"/>
    <property type="match status" value="1"/>
</dbReference>
<keyword evidence="5" id="KW-1185">Reference proteome</keyword>
<comment type="caution">
    <text evidence="4">The sequence shown here is derived from an EMBL/GenBank/DDBJ whole genome shotgun (WGS) entry which is preliminary data.</text>
</comment>
<feature type="region of interest" description="Disordered" evidence="2">
    <location>
        <begin position="359"/>
        <end position="393"/>
    </location>
</feature>
<proteinExistence type="predicted"/>
<feature type="domain" description="GATA-type" evidence="3">
    <location>
        <begin position="39"/>
        <end position="91"/>
    </location>
</feature>
<feature type="region of interest" description="Disordered" evidence="2">
    <location>
        <begin position="302"/>
        <end position="334"/>
    </location>
</feature>
<evidence type="ECO:0000256" key="1">
    <source>
        <dbReference type="SAM" id="Coils"/>
    </source>
</evidence>
<accession>A0ABD1ZGE5</accession>
<feature type="coiled-coil region" evidence="1">
    <location>
        <begin position="128"/>
        <end position="179"/>
    </location>
</feature>